<reference evidence="6 7" key="1">
    <citation type="submission" date="2017-12" db="EMBL/GenBank/DDBJ databases">
        <title>Hemimetabolous genomes reveal molecular basis of termite eusociality.</title>
        <authorList>
            <person name="Harrison M.C."/>
            <person name="Jongepier E."/>
            <person name="Robertson H.M."/>
            <person name="Arning N."/>
            <person name="Bitard-Feildel T."/>
            <person name="Chao H."/>
            <person name="Childers C.P."/>
            <person name="Dinh H."/>
            <person name="Doddapaneni H."/>
            <person name="Dugan S."/>
            <person name="Gowin J."/>
            <person name="Greiner C."/>
            <person name="Han Y."/>
            <person name="Hu H."/>
            <person name="Hughes D.S.T."/>
            <person name="Huylmans A.-K."/>
            <person name="Kemena C."/>
            <person name="Kremer L.P.M."/>
            <person name="Lee S.L."/>
            <person name="Lopez-Ezquerra A."/>
            <person name="Mallet L."/>
            <person name="Monroy-Kuhn J.M."/>
            <person name="Moser A."/>
            <person name="Murali S.C."/>
            <person name="Muzny D.M."/>
            <person name="Otani S."/>
            <person name="Piulachs M.-D."/>
            <person name="Poelchau M."/>
            <person name="Qu J."/>
            <person name="Schaub F."/>
            <person name="Wada-Katsumata A."/>
            <person name="Worley K.C."/>
            <person name="Xie Q."/>
            <person name="Ylla G."/>
            <person name="Poulsen M."/>
            <person name="Gibbs R.A."/>
            <person name="Schal C."/>
            <person name="Richards S."/>
            <person name="Belles X."/>
            <person name="Korb J."/>
            <person name="Bornberg-Bauer E."/>
        </authorList>
    </citation>
    <scope>NUCLEOTIDE SEQUENCE [LARGE SCALE GENOMIC DNA]</scope>
    <source>
        <tissue evidence="6">Whole body</tissue>
    </source>
</reference>
<evidence type="ECO:0000256" key="2">
    <source>
        <dbReference type="ARBA" id="ARBA00007646"/>
    </source>
</evidence>
<dbReference type="FunCoup" id="A0A2J7PE43">
    <property type="interactions" value="1209"/>
</dbReference>
<dbReference type="GO" id="GO:0003713">
    <property type="term" value="F:transcription coactivator activity"/>
    <property type="evidence" value="ECO:0007669"/>
    <property type="project" value="TreeGrafter"/>
</dbReference>
<keyword evidence="6" id="KW-0396">Initiation factor</keyword>
<dbReference type="FunFam" id="1.10.20.10:FF:000018">
    <property type="entry name" value="Transcription initiation factor TFIID subunit 9"/>
    <property type="match status" value="1"/>
</dbReference>
<keyword evidence="4" id="KW-0804">Transcription</keyword>
<dbReference type="GO" id="GO:0051123">
    <property type="term" value="P:RNA polymerase II preinitiation complex assembly"/>
    <property type="evidence" value="ECO:0007669"/>
    <property type="project" value="TreeGrafter"/>
</dbReference>
<dbReference type="GO" id="GO:0000124">
    <property type="term" value="C:SAGA complex"/>
    <property type="evidence" value="ECO:0007669"/>
    <property type="project" value="TreeGrafter"/>
</dbReference>
<dbReference type="GO" id="GO:0046982">
    <property type="term" value="F:protein heterodimerization activity"/>
    <property type="evidence" value="ECO:0007669"/>
    <property type="project" value="InterPro"/>
</dbReference>
<dbReference type="EMBL" id="NEVH01026112">
    <property type="protein sequence ID" value="PNF14588.1"/>
    <property type="molecule type" value="Genomic_DNA"/>
</dbReference>
<organism evidence="6 7">
    <name type="scientific">Cryptotermes secundus</name>
    <dbReference type="NCBI Taxonomy" id="105785"/>
    <lineage>
        <taxon>Eukaryota</taxon>
        <taxon>Metazoa</taxon>
        <taxon>Ecdysozoa</taxon>
        <taxon>Arthropoda</taxon>
        <taxon>Hexapoda</taxon>
        <taxon>Insecta</taxon>
        <taxon>Pterygota</taxon>
        <taxon>Neoptera</taxon>
        <taxon>Polyneoptera</taxon>
        <taxon>Dictyoptera</taxon>
        <taxon>Blattodea</taxon>
        <taxon>Blattoidea</taxon>
        <taxon>Termitoidae</taxon>
        <taxon>Kalotermitidae</taxon>
        <taxon>Cryptotermitinae</taxon>
        <taxon>Cryptotermes</taxon>
    </lineage>
</organism>
<dbReference type="CDD" id="cd07979">
    <property type="entry name" value="HFD_TAF9"/>
    <property type="match status" value="1"/>
</dbReference>
<keyword evidence="6" id="KW-0648">Protein biosynthesis</keyword>
<proteinExistence type="inferred from homology"/>
<dbReference type="GO" id="GO:0016251">
    <property type="term" value="F:RNA polymerase II general transcription initiation factor activity"/>
    <property type="evidence" value="ECO:0007669"/>
    <property type="project" value="TreeGrafter"/>
</dbReference>
<dbReference type="GO" id="GO:0005669">
    <property type="term" value="C:transcription factor TFIID complex"/>
    <property type="evidence" value="ECO:0007669"/>
    <property type="project" value="TreeGrafter"/>
</dbReference>
<dbReference type="PANTHER" id="PTHR48068:SF4">
    <property type="entry name" value="TATA-BOX BINDING PROTEIN ASSOCIATED FACTOR 9"/>
    <property type="match status" value="1"/>
</dbReference>
<comment type="subcellular location">
    <subcellularLocation>
        <location evidence="1">Nucleus</location>
    </subcellularLocation>
</comment>
<keyword evidence="3" id="KW-0805">Transcription regulation</keyword>
<dbReference type="AlphaFoldDB" id="A0A2J7PE43"/>
<dbReference type="InterPro" id="IPR051431">
    <property type="entry name" value="TFIID_subunit_9"/>
</dbReference>
<dbReference type="OrthoDB" id="341924at2759"/>
<gene>
    <name evidence="6" type="primary">e(y)1</name>
    <name evidence="6" type="ORF">B7P43_G13273</name>
</gene>
<sequence>MQVKHIPKDAQVIMSIMKDMGIEEYEPRVINQLLEFTYRYITCILDDARVFANHAKKKVIDLEDVKLAVQMTVDRAFTTPPPRDILLEVARTKNNSPLPLIKPHCGLRLPPDRYCLSSCNYRLKNNKKPQTKQVHHHMMSGGNAGYMNNAVTSHLTHGALSAAGVKLHNKQPQSLSLVKRQGTLATVARTQTITIPKPVIKFSSATPASKPIAKPKIQVSAPTGNVLNTPMKVEVNDVSSGLKRKLDEEYDMLE</sequence>
<dbReference type="PANTHER" id="PTHR48068">
    <property type="entry name" value="TAF9 RNA POLYMERASE II, TATA BOX-BINDING PROTEIN (TBP)-ASSOCIATED FACTOR"/>
    <property type="match status" value="1"/>
</dbReference>
<evidence type="ECO:0000256" key="1">
    <source>
        <dbReference type="ARBA" id="ARBA00004123"/>
    </source>
</evidence>
<evidence type="ECO:0000256" key="5">
    <source>
        <dbReference type="ARBA" id="ARBA00023242"/>
    </source>
</evidence>
<dbReference type="STRING" id="105785.A0A2J7PE43"/>
<evidence type="ECO:0000313" key="6">
    <source>
        <dbReference type="EMBL" id="PNF14588.1"/>
    </source>
</evidence>
<comment type="caution">
    <text evidence="6">The sequence shown here is derived from an EMBL/GenBank/DDBJ whole genome shotgun (WGS) entry which is preliminary data.</text>
</comment>
<dbReference type="SUPFAM" id="SSF47113">
    <property type="entry name" value="Histone-fold"/>
    <property type="match status" value="1"/>
</dbReference>
<keyword evidence="7" id="KW-1185">Reference proteome</keyword>
<dbReference type="Pfam" id="PF02291">
    <property type="entry name" value="TFIID-31kDa"/>
    <property type="match status" value="1"/>
</dbReference>
<dbReference type="Proteomes" id="UP000235965">
    <property type="component" value="Unassembled WGS sequence"/>
</dbReference>
<dbReference type="InterPro" id="IPR003162">
    <property type="entry name" value="TFIID-31"/>
</dbReference>
<dbReference type="Gene3D" id="1.10.20.10">
    <property type="entry name" value="Histone, subunit A"/>
    <property type="match status" value="1"/>
</dbReference>
<name>A0A2J7PE43_9NEOP</name>
<protein>
    <submittedName>
        <fullName evidence="6">Transcription initiation factor TFIID subunit 9</fullName>
    </submittedName>
</protein>
<keyword evidence="5" id="KW-0539">Nucleus</keyword>
<evidence type="ECO:0000313" key="7">
    <source>
        <dbReference type="Proteomes" id="UP000235965"/>
    </source>
</evidence>
<dbReference type="InParanoid" id="A0A2J7PE43"/>
<comment type="similarity">
    <text evidence="2">Belongs to the TAF9 family.</text>
</comment>
<dbReference type="GO" id="GO:0003743">
    <property type="term" value="F:translation initiation factor activity"/>
    <property type="evidence" value="ECO:0007669"/>
    <property type="project" value="UniProtKB-KW"/>
</dbReference>
<evidence type="ECO:0000256" key="3">
    <source>
        <dbReference type="ARBA" id="ARBA00023015"/>
    </source>
</evidence>
<dbReference type="InterPro" id="IPR009072">
    <property type="entry name" value="Histone-fold"/>
</dbReference>
<evidence type="ECO:0000256" key="4">
    <source>
        <dbReference type="ARBA" id="ARBA00023163"/>
    </source>
</evidence>
<accession>A0A2J7PE43</accession>